<evidence type="ECO:0000256" key="9">
    <source>
        <dbReference type="ARBA" id="ARBA00022840"/>
    </source>
</evidence>
<evidence type="ECO:0000256" key="3">
    <source>
        <dbReference type="ARBA" id="ARBA00012584"/>
    </source>
</evidence>
<comment type="similarity">
    <text evidence="2">Belongs to the SUA5 family.</text>
</comment>
<keyword evidence="8" id="KW-0547">Nucleotide-binding</keyword>
<comment type="caution">
    <text evidence="13">The sequence shown here is derived from an EMBL/GenBank/DDBJ whole genome shotgun (WGS) entry which is preliminary data.</text>
</comment>
<accession>A0A0G0QW96</accession>
<dbReference type="Gene3D" id="3.90.870.10">
    <property type="entry name" value="DHBP synthase"/>
    <property type="match status" value="1"/>
</dbReference>
<evidence type="ECO:0000256" key="2">
    <source>
        <dbReference type="ARBA" id="ARBA00007663"/>
    </source>
</evidence>
<organism evidence="13 14">
    <name type="scientific">Candidatus Nomurabacteria bacterium GW2011_GWF2_40_12</name>
    <dbReference type="NCBI Taxonomy" id="1618776"/>
    <lineage>
        <taxon>Bacteria</taxon>
        <taxon>Candidatus Nomuraibacteriota</taxon>
    </lineage>
</organism>
<dbReference type="InterPro" id="IPR017945">
    <property type="entry name" value="DHBP_synth_RibB-like_a/b_dom"/>
</dbReference>
<keyword evidence="6" id="KW-0819">tRNA processing</keyword>
<gene>
    <name evidence="13" type="ORF">UT78_C0023G0007</name>
</gene>
<dbReference type="GO" id="GO:0000049">
    <property type="term" value="F:tRNA binding"/>
    <property type="evidence" value="ECO:0007669"/>
    <property type="project" value="TreeGrafter"/>
</dbReference>
<evidence type="ECO:0000256" key="8">
    <source>
        <dbReference type="ARBA" id="ARBA00022741"/>
    </source>
</evidence>
<evidence type="ECO:0000256" key="10">
    <source>
        <dbReference type="ARBA" id="ARBA00029774"/>
    </source>
</evidence>
<evidence type="ECO:0000256" key="6">
    <source>
        <dbReference type="ARBA" id="ARBA00022694"/>
    </source>
</evidence>
<evidence type="ECO:0000259" key="12">
    <source>
        <dbReference type="PROSITE" id="PS51163"/>
    </source>
</evidence>
<name>A0A0G0QW96_9BACT</name>
<reference evidence="13 14" key="1">
    <citation type="journal article" date="2015" name="Nature">
        <title>rRNA introns, odd ribosomes, and small enigmatic genomes across a large radiation of phyla.</title>
        <authorList>
            <person name="Brown C.T."/>
            <person name="Hug L.A."/>
            <person name="Thomas B.C."/>
            <person name="Sharon I."/>
            <person name="Castelle C.J."/>
            <person name="Singh A."/>
            <person name="Wilkins M.J."/>
            <person name="Williams K.H."/>
            <person name="Banfield J.F."/>
        </authorList>
    </citation>
    <scope>NUCLEOTIDE SEQUENCE [LARGE SCALE GENOMIC DNA]</scope>
</reference>
<dbReference type="GO" id="GO:0061710">
    <property type="term" value="F:L-threonylcarbamoyladenylate synthase"/>
    <property type="evidence" value="ECO:0007669"/>
    <property type="project" value="UniProtKB-EC"/>
</dbReference>
<keyword evidence="9" id="KW-0067">ATP-binding</keyword>
<dbReference type="PANTHER" id="PTHR17490:SF16">
    <property type="entry name" value="THREONYLCARBAMOYL-AMP SYNTHASE"/>
    <property type="match status" value="1"/>
</dbReference>
<evidence type="ECO:0000256" key="7">
    <source>
        <dbReference type="ARBA" id="ARBA00022695"/>
    </source>
</evidence>
<dbReference type="AlphaFoldDB" id="A0A0G0QW96"/>
<evidence type="ECO:0000256" key="1">
    <source>
        <dbReference type="ARBA" id="ARBA00004496"/>
    </source>
</evidence>
<evidence type="ECO:0000256" key="11">
    <source>
        <dbReference type="ARBA" id="ARBA00048366"/>
    </source>
</evidence>
<dbReference type="Pfam" id="PF01300">
    <property type="entry name" value="Sua5_yciO_yrdC"/>
    <property type="match status" value="1"/>
</dbReference>
<evidence type="ECO:0000313" key="13">
    <source>
        <dbReference type="EMBL" id="KKR41616.1"/>
    </source>
</evidence>
<feature type="domain" description="YrdC-like" evidence="12">
    <location>
        <begin position="7"/>
        <end position="198"/>
    </location>
</feature>
<dbReference type="PANTHER" id="PTHR17490">
    <property type="entry name" value="SUA5"/>
    <property type="match status" value="1"/>
</dbReference>
<keyword evidence="4" id="KW-0963">Cytoplasm</keyword>
<comment type="subcellular location">
    <subcellularLocation>
        <location evidence="1">Cytoplasm</location>
    </subcellularLocation>
</comment>
<dbReference type="Proteomes" id="UP000034301">
    <property type="component" value="Unassembled WGS sequence"/>
</dbReference>
<dbReference type="PATRIC" id="fig|1618776.3.peg.785"/>
<dbReference type="SUPFAM" id="SSF55821">
    <property type="entry name" value="YrdC/RibB"/>
    <property type="match status" value="1"/>
</dbReference>
<keyword evidence="5" id="KW-0808">Transferase</keyword>
<dbReference type="GO" id="GO:0006450">
    <property type="term" value="P:regulation of translational fidelity"/>
    <property type="evidence" value="ECO:0007669"/>
    <property type="project" value="TreeGrafter"/>
</dbReference>
<proteinExistence type="inferred from homology"/>
<dbReference type="InterPro" id="IPR006070">
    <property type="entry name" value="Sua5-like_dom"/>
</dbReference>
<dbReference type="GO" id="GO:0005524">
    <property type="term" value="F:ATP binding"/>
    <property type="evidence" value="ECO:0007669"/>
    <property type="project" value="UniProtKB-KW"/>
</dbReference>
<evidence type="ECO:0000256" key="4">
    <source>
        <dbReference type="ARBA" id="ARBA00022490"/>
    </source>
</evidence>
<dbReference type="GO" id="GO:0005737">
    <property type="term" value="C:cytoplasm"/>
    <property type="evidence" value="ECO:0007669"/>
    <property type="project" value="UniProtKB-SubCell"/>
</dbReference>
<dbReference type="InterPro" id="IPR050156">
    <property type="entry name" value="TC-AMP_synthase_SUA5"/>
</dbReference>
<evidence type="ECO:0000256" key="5">
    <source>
        <dbReference type="ARBA" id="ARBA00022679"/>
    </source>
</evidence>
<dbReference type="PROSITE" id="PS51163">
    <property type="entry name" value="YRDC"/>
    <property type="match status" value="1"/>
</dbReference>
<dbReference type="EC" id="2.7.7.87" evidence="3"/>
<protein>
    <recommendedName>
        <fullName evidence="10">L-threonylcarbamoyladenylate synthase</fullName>
        <ecNumber evidence="3">2.7.7.87</ecNumber>
    </recommendedName>
    <alternativeName>
        <fullName evidence="10">L-threonylcarbamoyladenylate synthase</fullName>
    </alternativeName>
</protein>
<evidence type="ECO:0000313" key="14">
    <source>
        <dbReference type="Proteomes" id="UP000034301"/>
    </source>
</evidence>
<dbReference type="GO" id="GO:0003725">
    <property type="term" value="F:double-stranded RNA binding"/>
    <property type="evidence" value="ECO:0007669"/>
    <property type="project" value="InterPro"/>
</dbReference>
<comment type="catalytic activity">
    <reaction evidence="11">
        <text>L-threonine + hydrogencarbonate + ATP = L-threonylcarbamoyladenylate + diphosphate + H2O</text>
        <dbReference type="Rhea" id="RHEA:36407"/>
        <dbReference type="ChEBI" id="CHEBI:15377"/>
        <dbReference type="ChEBI" id="CHEBI:17544"/>
        <dbReference type="ChEBI" id="CHEBI:30616"/>
        <dbReference type="ChEBI" id="CHEBI:33019"/>
        <dbReference type="ChEBI" id="CHEBI:57926"/>
        <dbReference type="ChEBI" id="CHEBI:73682"/>
        <dbReference type="EC" id="2.7.7.87"/>
    </reaction>
</comment>
<dbReference type="GO" id="GO:0008033">
    <property type="term" value="P:tRNA processing"/>
    <property type="evidence" value="ECO:0007669"/>
    <property type="project" value="UniProtKB-KW"/>
</dbReference>
<sequence>MQSFEDNWGSENLKKVLKKNGVAVMPTDTIYGIVGHALAPETVSRIYDLKKRAPEKPCIILIGNITELEKFSIHLPLEQKKMLLRYWSFNANQDFQPGPTSIILDCLEEKLSYLHRGTKTLAFRLPAQDSLKALLLEVGPLIAPSANPEGLLPAEDIKEAKKYFGNSVDYYMDMGRLAGKPSKLIKLQKDGTVDILRD</sequence>
<keyword evidence="7" id="KW-0548">Nucleotidyltransferase</keyword>
<dbReference type="EMBL" id="LBYC01000023">
    <property type="protein sequence ID" value="KKR41616.1"/>
    <property type="molecule type" value="Genomic_DNA"/>
</dbReference>